<dbReference type="PANTHER" id="PTHR36938">
    <property type="entry name" value="PROTEIN CBG26935"/>
    <property type="match status" value="1"/>
</dbReference>
<keyword evidence="2" id="KW-1185">Reference proteome</keyword>
<protein>
    <submittedName>
        <fullName evidence="3">WAP domain-containing protein</fullName>
    </submittedName>
</protein>
<evidence type="ECO:0000313" key="2">
    <source>
        <dbReference type="Proteomes" id="UP000887572"/>
    </source>
</evidence>
<organism evidence="2 3">
    <name type="scientific">Globodera rostochiensis</name>
    <name type="common">Golden nematode worm</name>
    <name type="synonym">Heterodera rostochiensis</name>
    <dbReference type="NCBI Taxonomy" id="31243"/>
    <lineage>
        <taxon>Eukaryota</taxon>
        <taxon>Metazoa</taxon>
        <taxon>Ecdysozoa</taxon>
        <taxon>Nematoda</taxon>
        <taxon>Chromadorea</taxon>
        <taxon>Rhabditida</taxon>
        <taxon>Tylenchina</taxon>
        <taxon>Tylenchomorpha</taxon>
        <taxon>Tylenchoidea</taxon>
        <taxon>Heteroderidae</taxon>
        <taxon>Heteroderinae</taxon>
        <taxon>Globodera</taxon>
    </lineage>
</organism>
<dbReference type="GO" id="GO:0030414">
    <property type="term" value="F:peptidase inhibitor activity"/>
    <property type="evidence" value="ECO:0007669"/>
    <property type="project" value="InterPro"/>
</dbReference>
<dbReference type="PROSITE" id="PS51390">
    <property type="entry name" value="WAP"/>
    <property type="match status" value="1"/>
</dbReference>
<dbReference type="PANTHER" id="PTHR36938:SF3">
    <property type="entry name" value="WAP DOMAIN-CONTAINING PROTEIN"/>
    <property type="match status" value="1"/>
</dbReference>
<dbReference type="GO" id="GO:0005576">
    <property type="term" value="C:extracellular region"/>
    <property type="evidence" value="ECO:0007669"/>
    <property type="project" value="InterPro"/>
</dbReference>
<dbReference type="InterPro" id="IPR008197">
    <property type="entry name" value="WAP_dom"/>
</dbReference>
<name>A0A914HJ95_GLORO</name>
<evidence type="ECO:0000259" key="1">
    <source>
        <dbReference type="PROSITE" id="PS51390"/>
    </source>
</evidence>
<reference evidence="3" key="1">
    <citation type="submission" date="2022-11" db="UniProtKB">
        <authorList>
            <consortium name="WormBaseParasite"/>
        </authorList>
    </citation>
    <scope>IDENTIFICATION</scope>
</reference>
<evidence type="ECO:0000313" key="3">
    <source>
        <dbReference type="WBParaSite" id="Gr19_v10_g17142.t1"/>
    </source>
</evidence>
<proteinExistence type="predicted"/>
<feature type="domain" description="WAP" evidence="1">
    <location>
        <begin position="149"/>
        <end position="206"/>
    </location>
</feature>
<accession>A0A914HJ95</accession>
<sequence>MILPRIPVKPDHNASMVTAIPYQPRSPMGWCEYLKEVGIESQKCGQRGAKVAGKGDNVTKKRGKKKERIVVEWERTMEQDELEEEKRQKQLLMVTEEVQRRLKEERELYRIEGLGNFPSCQGYFVRCRPSRECASGALCRSRISDARCCRRHADAQCPSTDQLGYSCLQKNPVNWCNLNADCAANAFRSHICCPSGCGYNVCLSNVQQPPIRRLGQMEARTRLLSPDCPSPFEIRVKCVVPRPASWCHSARECPTYSKAYPRRCCLTPCGYNICMTKFGHDGWIIAA</sequence>
<dbReference type="Proteomes" id="UP000887572">
    <property type="component" value="Unplaced"/>
</dbReference>
<dbReference type="WBParaSite" id="Gr19_v10_g17142.t1">
    <property type="protein sequence ID" value="Gr19_v10_g17142.t1"/>
    <property type="gene ID" value="Gr19_v10_g17142"/>
</dbReference>
<dbReference type="AlphaFoldDB" id="A0A914HJ95"/>